<dbReference type="EMBL" id="JAEKPD010000007">
    <property type="protein sequence ID" value="MBJ3762788.1"/>
    <property type="molecule type" value="Genomic_DNA"/>
</dbReference>
<keyword evidence="2 6" id="KW-0560">Oxidoreductase</keyword>
<dbReference type="PANTHER" id="PTHR10173">
    <property type="entry name" value="METHIONINE SULFOXIDE REDUCTASE"/>
    <property type="match status" value="1"/>
</dbReference>
<dbReference type="Gene3D" id="2.170.150.20">
    <property type="entry name" value="Peptide methionine sulfoxide reductase"/>
    <property type="match status" value="1"/>
</dbReference>
<dbReference type="InterPro" id="IPR011057">
    <property type="entry name" value="Mss4-like_sf"/>
</dbReference>
<feature type="signal peptide" evidence="4">
    <location>
        <begin position="1"/>
        <end position="25"/>
    </location>
</feature>
<dbReference type="GO" id="GO:0033743">
    <property type="term" value="F:peptide-methionine (R)-S-oxide reductase activity"/>
    <property type="evidence" value="ECO:0007669"/>
    <property type="project" value="UniProtKB-EC"/>
</dbReference>
<dbReference type="PANTHER" id="PTHR10173:SF57">
    <property type="entry name" value="PEPTIDE-METHIONINE (R)-S-OXIDE REDUCTASE"/>
    <property type="match status" value="1"/>
</dbReference>
<proteinExistence type="predicted"/>
<dbReference type="EC" id="1.8.4.12" evidence="1"/>
<dbReference type="GO" id="GO:0005737">
    <property type="term" value="C:cytoplasm"/>
    <property type="evidence" value="ECO:0007669"/>
    <property type="project" value="TreeGrafter"/>
</dbReference>
<protein>
    <recommendedName>
        <fullName evidence="1">peptide-methionine (R)-S-oxide reductase</fullName>
        <ecNumber evidence="1">1.8.4.12</ecNumber>
    </recommendedName>
</protein>
<dbReference type="GO" id="GO:0006979">
    <property type="term" value="P:response to oxidative stress"/>
    <property type="evidence" value="ECO:0007669"/>
    <property type="project" value="InterPro"/>
</dbReference>
<dbReference type="InterPro" id="IPR028427">
    <property type="entry name" value="Met_Sox_Rdtase_MsrB"/>
</dbReference>
<dbReference type="SUPFAM" id="SSF51316">
    <property type="entry name" value="Mss4-like"/>
    <property type="match status" value="1"/>
</dbReference>
<dbReference type="Pfam" id="PF01641">
    <property type="entry name" value="SelR"/>
    <property type="match status" value="1"/>
</dbReference>
<feature type="domain" description="MsrB" evidence="5">
    <location>
        <begin position="35"/>
        <end position="156"/>
    </location>
</feature>
<comment type="caution">
    <text evidence="6">The sequence shown here is derived from an EMBL/GenBank/DDBJ whole genome shotgun (WGS) entry which is preliminary data.</text>
</comment>
<evidence type="ECO:0000256" key="1">
    <source>
        <dbReference type="ARBA" id="ARBA00012499"/>
    </source>
</evidence>
<evidence type="ECO:0000256" key="4">
    <source>
        <dbReference type="SAM" id="SignalP"/>
    </source>
</evidence>
<comment type="catalytic activity">
    <reaction evidence="3">
        <text>L-methionyl-[protein] + [thioredoxin]-disulfide + H2O = L-methionyl-(R)-S-oxide-[protein] + [thioredoxin]-dithiol</text>
        <dbReference type="Rhea" id="RHEA:24164"/>
        <dbReference type="Rhea" id="RHEA-COMP:10698"/>
        <dbReference type="Rhea" id="RHEA-COMP:10700"/>
        <dbReference type="Rhea" id="RHEA-COMP:12313"/>
        <dbReference type="Rhea" id="RHEA-COMP:12314"/>
        <dbReference type="ChEBI" id="CHEBI:15377"/>
        <dbReference type="ChEBI" id="CHEBI:16044"/>
        <dbReference type="ChEBI" id="CHEBI:29950"/>
        <dbReference type="ChEBI" id="CHEBI:45764"/>
        <dbReference type="ChEBI" id="CHEBI:50058"/>
        <dbReference type="EC" id="1.8.4.12"/>
    </reaction>
</comment>
<name>A0A934I9B9_9RHOB</name>
<dbReference type="GO" id="GO:0030091">
    <property type="term" value="P:protein repair"/>
    <property type="evidence" value="ECO:0007669"/>
    <property type="project" value="InterPro"/>
</dbReference>
<sequence>MHRRQILIGGTALALMPLASRFATAAETFEVTRSESEWRAMLTDKEYYVMREEGTERAFTSPLNDITAPGTFYCKGCDQALYVTETKFKSGTGWPSFYQPLPDAVATKPDPGIFGTRTEVHCDRCGSHLGHVFDDGPPPTGKRHCINGIAMVFRPEGGGDPVVG</sequence>
<organism evidence="6 7">
    <name type="scientific">Palleronia pontilimi</name>
    <dbReference type="NCBI Taxonomy" id="1964209"/>
    <lineage>
        <taxon>Bacteria</taxon>
        <taxon>Pseudomonadati</taxon>
        <taxon>Pseudomonadota</taxon>
        <taxon>Alphaproteobacteria</taxon>
        <taxon>Rhodobacterales</taxon>
        <taxon>Roseobacteraceae</taxon>
        <taxon>Palleronia</taxon>
    </lineage>
</organism>
<keyword evidence="4" id="KW-0732">Signal</keyword>
<dbReference type="InterPro" id="IPR002579">
    <property type="entry name" value="Met_Sox_Rdtase_MsrB_dom"/>
</dbReference>
<evidence type="ECO:0000259" key="5">
    <source>
        <dbReference type="PROSITE" id="PS51790"/>
    </source>
</evidence>
<dbReference type="PROSITE" id="PS51790">
    <property type="entry name" value="MSRB"/>
    <property type="match status" value="1"/>
</dbReference>
<feature type="chain" id="PRO_5036724882" description="peptide-methionine (R)-S-oxide reductase" evidence="4">
    <location>
        <begin position="26"/>
        <end position="164"/>
    </location>
</feature>
<keyword evidence="7" id="KW-1185">Reference proteome</keyword>
<evidence type="ECO:0000313" key="7">
    <source>
        <dbReference type="Proteomes" id="UP000642488"/>
    </source>
</evidence>
<evidence type="ECO:0000256" key="3">
    <source>
        <dbReference type="ARBA" id="ARBA00048488"/>
    </source>
</evidence>
<accession>A0A934I9B9</accession>
<dbReference type="NCBIfam" id="TIGR00357">
    <property type="entry name" value="peptide-methionine (R)-S-oxide reductase MsrB"/>
    <property type="match status" value="1"/>
</dbReference>
<dbReference type="Proteomes" id="UP000642488">
    <property type="component" value="Unassembled WGS sequence"/>
</dbReference>
<evidence type="ECO:0000313" key="6">
    <source>
        <dbReference type="EMBL" id="MBJ3762788.1"/>
    </source>
</evidence>
<dbReference type="AlphaFoldDB" id="A0A934I9B9"/>
<gene>
    <name evidence="6" type="primary">msrB</name>
    <name evidence="6" type="ORF">ILP92_08525</name>
</gene>
<evidence type="ECO:0000256" key="2">
    <source>
        <dbReference type="ARBA" id="ARBA00023002"/>
    </source>
</evidence>
<reference evidence="6" key="1">
    <citation type="submission" date="2020-12" db="EMBL/GenBank/DDBJ databases">
        <title>Bacterial taxonomy.</title>
        <authorList>
            <person name="Pan X."/>
        </authorList>
    </citation>
    <scope>NUCLEOTIDE SEQUENCE</scope>
    <source>
        <strain evidence="6">KCTC 52957</strain>
    </source>
</reference>